<sequence length="50" mass="5820">MQWIEDIQPPILPEKEESIDLWPRDIALFRGLAVDMNSCRSLIGICYETI</sequence>
<keyword evidence="2" id="KW-1185">Reference proteome</keyword>
<name>A0AAP0EIN1_9MAGN</name>
<evidence type="ECO:0000313" key="1">
    <source>
        <dbReference type="EMBL" id="KAK9094210.1"/>
    </source>
</evidence>
<accession>A0AAP0EIN1</accession>
<protein>
    <submittedName>
        <fullName evidence="1">Uncharacterized protein</fullName>
    </submittedName>
</protein>
<comment type="caution">
    <text evidence="1">The sequence shown here is derived from an EMBL/GenBank/DDBJ whole genome shotgun (WGS) entry which is preliminary data.</text>
</comment>
<reference evidence="1 2" key="1">
    <citation type="submission" date="2024-01" db="EMBL/GenBank/DDBJ databases">
        <title>Genome assemblies of Stephania.</title>
        <authorList>
            <person name="Yang L."/>
        </authorList>
    </citation>
    <scope>NUCLEOTIDE SEQUENCE [LARGE SCALE GENOMIC DNA]</scope>
    <source>
        <strain evidence="1">JXDWG</strain>
        <tissue evidence="1">Leaf</tissue>
    </source>
</reference>
<organism evidence="1 2">
    <name type="scientific">Stephania cephalantha</name>
    <dbReference type="NCBI Taxonomy" id="152367"/>
    <lineage>
        <taxon>Eukaryota</taxon>
        <taxon>Viridiplantae</taxon>
        <taxon>Streptophyta</taxon>
        <taxon>Embryophyta</taxon>
        <taxon>Tracheophyta</taxon>
        <taxon>Spermatophyta</taxon>
        <taxon>Magnoliopsida</taxon>
        <taxon>Ranunculales</taxon>
        <taxon>Menispermaceae</taxon>
        <taxon>Menispermoideae</taxon>
        <taxon>Cissampelideae</taxon>
        <taxon>Stephania</taxon>
    </lineage>
</organism>
<dbReference type="AlphaFoldDB" id="A0AAP0EIN1"/>
<evidence type="ECO:0000313" key="2">
    <source>
        <dbReference type="Proteomes" id="UP001419268"/>
    </source>
</evidence>
<dbReference type="EMBL" id="JBBNAG010000011">
    <property type="protein sequence ID" value="KAK9094210.1"/>
    <property type="molecule type" value="Genomic_DNA"/>
</dbReference>
<gene>
    <name evidence="1" type="ORF">Scep_025679</name>
</gene>
<dbReference type="Proteomes" id="UP001419268">
    <property type="component" value="Unassembled WGS sequence"/>
</dbReference>
<proteinExistence type="predicted"/>